<protein>
    <submittedName>
        <fullName evidence="3">Nucleoside phosphorylase domain-containing protein</fullName>
    </submittedName>
</protein>
<dbReference type="Proteomes" id="UP000887569">
    <property type="component" value="Unplaced"/>
</dbReference>
<dbReference type="PANTHER" id="PTHR43691:SF11">
    <property type="entry name" value="FI09636P-RELATED"/>
    <property type="match status" value="1"/>
</dbReference>
<dbReference type="WBParaSite" id="PgE112_g001_t02">
    <property type="protein sequence ID" value="PgE112_g001_t02"/>
    <property type="gene ID" value="PgE112_g001"/>
</dbReference>
<organism evidence="2 3">
    <name type="scientific">Parascaris univalens</name>
    <name type="common">Nematode worm</name>
    <dbReference type="NCBI Taxonomy" id="6257"/>
    <lineage>
        <taxon>Eukaryota</taxon>
        <taxon>Metazoa</taxon>
        <taxon>Ecdysozoa</taxon>
        <taxon>Nematoda</taxon>
        <taxon>Chromadorea</taxon>
        <taxon>Rhabditida</taxon>
        <taxon>Spirurina</taxon>
        <taxon>Ascaridomorpha</taxon>
        <taxon>Ascaridoidea</taxon>
        <taxon>Ascarididae</taxon>
        <taxon>Parascaris</taxon>
    </lineage>
</organism>
<feature type="chain" id="PRO_5037480497" evidence="1">
    <location>
        <begin position="25"/>
        <end position="95"/>
    </location>
</feature>
<dbReference type="AlphaFoldDB" id="A0A915A580"/>
<dbReference type="GO" id="GO:0006218">
    <property type="term" value="P:uridine catabolic process"/>
    <property type="evidence" value="ECO:0007669"/>
    <property type="project" value="TreeGrafter"/>
</dbReference>
<evidence type="ECO:0000313" key="3">
    <source>
        <dbReference type="WBParaSite" id="PgE112_g001_t02"/>
    </source>
</evidence>
<evidence type="ECO:0000256" key="1">
    <source>
        <dbReference type="SAM" id="SignalP"/>
    </source>
</evidence>
<evidence type="ECO:0000313" key="2">
    <source>
        <dbReference type="Proteomes" id="UP000887569"/>
    </source>
</evidence>
<sequence>MEFLMLSRLFCFAMSIFFQLLGQARLDGEFCAYTSKDKYDFLQTLYKKGVRNIEMESTCFASMFRRVCIPEKDKHPRSRESWKTAQMYEVMTTSA</sequence>
<dbReference type="Gene3D" id="3.40.50.1580">
    <property type="entry name" value="Nucleoside phosphorylase domain"/>
    <property type="match status" value="1"/>
</dbReference>
<name>A0A915A580_PARUN</name>
<dbReference type="GO" id="GO:0004850">
    <property type="term" value="F:uridine phosphorylase activity"/>
    <property type="evidence" value="ECO:0007669"/>
    <property type="project" value="TreeGrafter"/>
</dbReference>
<keyword evidence="1" id="KW-0732">Signal</keyword>
<dbReference type="InterPro" id="IPR035994">
    <property type="entry name" value="Nucleoside_phosphorylase_sf"/>
</dbReference>
<proteinExistence type="predicted"/>
<keyword evidence="2" id="KW-1185">Reference proteome</keyword>
<reference evidence="3" key="1">
    <citation type="submission" date="2022-11" db="UniProtKB">
        <authorList>
            <consortium name="WormBaseParasite"/>
        </authorList>
    </citation>
    <scope>IDENTIFICATION</scope>
</reference>
<dbReference type="GO" id="GO:0005829">
    <property type="term" value="C:cytosol"/>
    <property type="evidence" value="ECO:0007669"/>
    <property type="project" value="TreeGrafter"/>
</dbReference>
<dbReference type="PANTHER" id="PTHR43691">
    <property type="entry name" value="URIDINE PHOSPHORYLASE"/>
    <property type="match status" value="1"/>
</dbReference>
<accession>A0A915A580</accession>
<feature type="signal peptide" evidence="1">
    <location>
        <begin position="1"/>
        <end position="24"/>
    </location>
</feature>